<dbReference type="EMBL" id="JAIVGD010000019">
    <property type="protein sequence ID" value="KAH0748858.1"/>
    <property type="molecule type" value="Genomic_DNA"/>
</dbReference>
<gene>
    <name evidence="1" type="ORF">KY290_028090</name>
</gene>
<comment type="caution">
    <text evidence="1">The sequence shown here is derived from an EMBL/GenBank/DDBJ whole genome shotgun (WGS) entry which is preliminary data.</text>
</comment>
<dbReference type="PROSITE" id="PS00301">
    <property type="entry name" value="G_TR_1"/>
    <property type="match status" value="1"/>
</dbReference>
<proteinExistence type="predicted"/>
<organism evidence="1 2">
    <name type="scientific">Solanum tuberosum</name>
    <name type="common">Potato</name>
    <dbReference type="NCBI Taxonomy" id="4113"/>
    <lineage>
        <taxon>Eukaryota</taxon>
        <taxon>Viridiplantae</taxon>
        <taxon>Streptophyta</taxon>
        <taxon>Embryophyta</taxon>
        <taxon>Tracheophyta</taxon>
        <taxon>Spermatophyta</taxon>
        <taxon>Magnoliopsida</taxon>
        <taxon>eudicotyledons</taxon>
        <taxon>Gunneridae</taxon>
        <taxon>Pentapetalae</taxon>
        <taxon>asterids</taxon>
        <taxon>lamiids</taxon>
        <taxon>Solanales</taxon>
        <taxon>Solanaceae</taxon>
        <taxon>Solanoideae</taxon>
        <taxon>Solaneae</taxon>
        <taxon>Solanum</taxon>
    </lineage>
</organism>
<dbReference type="Gene3D" id="3.40.50.300">
    <property type="entry name" value="P-loop containing nucleotide triphosphate hydrolases"/>
    <property type="match status" value="1"/>
</dbReference>
<accession>A0ABQ7UI39</accession>
<dbReference type="Proteomes" id="UP000826656">
    <property type="component" value="Unassembled WGS sequence"/>
</dbReference>
<evidence type="ECO:0000313" key="1">
    <source>
        <dbReference type="EMBL" id="KAH0748858.1"/>
    </source>
</evidence>
<protein>
    <submittedName>
        <fullName evidence="1">Uncharacterized protein</fullName>
    </submittedName>
</protein>
<name>A0ABQ7UI39_SOLTU</name>
<reference evidence="1 2" key="1">
    <citation type="journal article" date="2021" name="bioRxiv">
        <title>Chromosome-scale and haplotype-resolved genome assembly of a tetraploid potato cultivar.</title>
        <authorList>
            <person name="Sun H."/>
            <person name="Jiao W.-B."/>
            <person name="Krause K."/>
            <person name="Campoy J.A."/>
            <person name="Goel M."/>
            <person name="Folz-Donahue K."/>
            <person name="Kukat C."/>
            <person name="Huettel B."/>
            <person name="Schneeberger K."/>
        </authorList>
    </citation>
    <scope>NUCLEOTIDE SEQUENCE [LARGE SCALE GENOMIC DNA]</scope>
    <source>
        <strain evidence="1">SolTubOtavaFocal</strain>
        <tissue evidence="1">Leaves</tissue>
    </source>
</reference>
<dbReference type="InterPro" id="IPR031157">
    <property type="entry name" value="G_TR_CS"/>
</dbReference>
<keyword evidence="2" id="KW-1185">Reference proteome</keyword>
<evidence type="ECO:0000313" key="2">
    <source>
        <dbReference type="Proteomes" id="UP000826656"/>
    </source>
</evidence>
<dbReference type="SUPFAM" id="SSF52540">
    <property type="entry name" value="P-loop containing nucleoside triphosphate hydrolases"/>
    <property type="match status" value="1"/>
</dbReference>
<sequence length="218" mass="25059">MRDKETLQYSVKLLKLHHNDDGNQHDGDRNSHNYSGVRHTNSVIRHNGGGVQHNDSEIQHIGAIDENKEESKPPTSLHKLTVSSPYSIADSNQTSYCGVPFLISYLKDYIFMLPPRQIFLWILQEEKHCASILISPFQQFHVQFSVLMPWISVESNILTLRMAYIMDTNEEERVKGITVEVGRAPFEIETTRFTILDAPVTFYPHSFSDLPCTREEKV</sequence>
<dbReference type="InterPro" id="IPR027417">
    <property type="entry name" value="P-loop_NTPase"/>
</dbReference>